<dbReference type="eggNOG" id="COG0330">
    <property type="taxonomic scope" value="Bacteria"/>
</dbReference>
<dbReference type="Gene3D" id="3.30.479.30">
    <property type="entry name" value="Band 7 domain"/>
    <property type="match status" value="1"/>
</dbReference>
<dbReference type="Proteomes" id="UP000010467">
    <property type="component" value="Chromosome"/>
</dbReference>
<dbReference type="Pfam" id="PF01145">
    <property type="entry name" value="Band_7"/>
    <property type="match status" value="1"/>
</dbReference>
<dbReference type="SMART" id="SM00244">
    <property type="entry name" value="PHB"/>
    <property type="match status" value="1"/>
</dbReference>
<dbReference type="AlphaFoldDB" id="K9ZYK6"/>
<keyword evidence="1" id="KW-0175">Coiled coil</keyword>
<name>K9ZYK6_DEIPD</name>
<dbReference type="PANTHER" id="PTHR23222:SF0">
    <property type="entry name" value="PROHIBITIN 1"/>
    <property type="match status" value="1"/>
</dbReference>
<dbReference type="RefSeq" id="WP_015235041.1">
    <property type="nucleotide sequence ID" value="NC_019793.1"/>
</dbReference>
<dbReference type="PANTHER" id="PTHR23222">
    <property type="entry name" value="PROHIBITIN"/>
    <property type="match status" value="1"/>
</dbReference>
<accession>K9ZYK6</accession>
<dbReference type="PATRIC" id="fig|937777.3.peg.1179"/>
<dbReference type="KEGG" id="dpd:Deipe_1177"/>
<feature type="transmembrane region" description="Helical" evidence="2">
    <location>
        <begin position="6"/>
        <end position="22"/>
    </location>
</feature>
<sequence length="318" mass="34264">MFGEIGVLLAFIGVGLIIFSRVRQLPFTRTGWAVLGAGALIAAVGSALVVIPAGQAGVVFSALRGVRPTTLGEGIHFVTPAVDSVIPYDVRLQELTLSRIGEDGRGADESIQARSKEGLGITADVTVQFRVKREEAALLHKELGPNYITTVIRPQVRSKVRDGVGQFNAADLISTQRAALEGQITQSLREVFERNHLELVGVLLRELRIPESVAKAIEEKQTAEQQVAVERNRLQQANIAAQRKVVEARAESDAAIARAEGESRALSLRGKALKENPEIIQLTVAEKLSPGIQTVMLPSDGNFLMDVGSLTRARSSQP</sequence>
<evidence type="ECO:0000256" key="2">
    <source>
        <dbReference type="SAM" id="Phobius"/>
    </source>
</evidence>
<dbReference type="GO" id="GO:0016020">
    <property type="term" value="C:membrane"/>
    <property type="evidence" value="ECO:0007669"/>
    <property type="project" value="InterPro"/>
</dbReference>
<keyword evidence="5" id="KW-1185">Reference proteome</keyword>
<dbReference type="InterPro" id="IPR036013">
    <property type="entry name" value="Band_7/SPFH_dom_sf"/>
</dbReference>
<evidence type="ECO:0000256" key="1">
    <source>
        <dbReference type="SAM" id="Coils"/>
    </source>
</evidence>
<dbReference type="InterPro" id="IPR000163">
    <property type="entry name" value="Prohibitin"/>
</dbReference>
<dbReference type="HOGENOM" id="CLU_047969_4_0_0"/>
<dbReference type="InterPro" id="IPR001107">
    <property type="entry name" value="Band_7"/>
</dbReference>
<dbReference type="CDD" id="cd03401">
    <property type="entry name" value="SPFH_prohibitin"/>
    <property type="match status" value="1"/>
</dbReference>
<evidence type="ECO:0000313" key="4">
    <source>
        <dbReference type="EMBL" id="AFZ66733.1"/>
    </source>
</evidence>
<protein>
    <submittedName>
        <fullName evidence="4">Membrane protease subunit, stomatin/prohibitin</fullName>
    </submittedName>
</protein>
<feature type="domain" description="Band 7" evidence="3">
    <location>
        <begin position="46"/>
        <end position="221"/>
    </location>
</feature>
<organism evidence="4 5">
    <name type="scientific">Deinococcus peraridilitoris (strain DSM 19664 / LMG 22246 / CIP 109416 / KR-200)</name>
    <dbReference type="NCBI Taxonomy" id="937777"/>
    <lineage>
        <taxon>Bacteria</taxon>
        <taxon>Thermotogati</taxon>
        <taxon>Deinococcota</taxon>
        <taxon>Deinococci</taxon>
        <taxon>Deinococcales</taxon>
        <taxon>Deinococcaceae</taxon>
        <taxon>Deinococcus</taxon>
    </lineage>
</organism>
<evidence type="ECO:0000313" key="5">
    <source>
        <dbReference type="Proteomes" id="UP000010467"/>
    </source>
</evidence>
<keyword evidence="4" id="KW-0645">Protease</keyword>
<keyword evidence="2" id="KW-0472">Membrane</keyword>
<dbReference type="GO" id="GO:0006508">
    <property type="term" value="P:proteolysis"/>
    <property type="evidence" value="ECO:0007669"/>
    <property type="project" value="UniProtKB-KW"/>
</dbReference>
<dbReference type="OrthoDB" id="61146at2"/>
<dbReference type="GO" id="GO:0008233">
    <property type="term" value="F:peptidase activity"/>
    <property type="evidence" value="ECO:0007669"/>
    <property type="project" value="UniProtKB-KW"/>
</dbReference>
<feature type="coiled-coil region" evidence="1">
    <location>
        <begin position="213"/>
        <end position="251"/>
    </location>
</feature>
<evidence type="ECO:0000259" key="3">
    <source>
        <dbReference type="SMART" id="SM00244"/>
    </source>
</evidence>
<gene>
    <name evidence="4" type="ordered locus">Deipe_1177</name>
</gene>
<reference evidence="5" key="1">
    <citation type="submission" date="2012-03" db="EMBL/GenBank/DDBJ databases">
        <title>Complete sequence of chromosome of Deinococcus peraridilitoris DSM 19664.</title>
        <authorList>
            <person name="Lucas S."/>
            <person name="Copeland A."/>
            <person name="Lapidus A."/>
            <person name="Glavina del Rio T."/>
            <person name="Dalin E."/>
            <person name="Tice H."/>
            <person name="Bruce D."/>
            <person name="Goodwin L."/>
            <person name="Pitluck S."/>
            <person name="Peters L."/>
            <person name="Mikhailova N."/>
            <person name="Lu M."/>
            <person name="Kyrpides N."/>
            <person name="Mavromatis K."/>
            <person name="Ivanova N."/>
            <person name="Brettin T."/>
            <person name="Detter J.C."/>
            <person name="Han C."/>
            <person name="Larimer F."/>
            <person name="Land M."/>
            <person name="Hauser L."/>
            <person name="Markowitz V."/>
            <person name="Cheng J.-F."/>
            <person name="Hugenholtz P."/>
            <person name="Woyke T."/>
            <person name="Wu D."/>
            <person name="Pukall R."/>
            <person name="Steenblock K."/>
            <person name="Brambilla E."/>
            <person name="Klenk H.-P."/>
            <person name="Eisen J.A."/>
        </authorList>
    </citation>
    <scope>NUCLEOTIDE SEQUENCE [LARGE SCALE GENOMIC DNA]</scope>
    <source>
        <strain evidence="5">DSM 19664 / LMG 22246 / CIP 109416 / KR-200</strain>
    </source>
</reference>
<keyword evidence="2" id="KW-1133">Transmembrane helix</keyword>
<keyword evidence="2" id="KW-0812">Transmembrane</keyword>
<feature type="transmembrane region" description="Helical" evidence="2">
    <location>
        <begin position="34"/>
        <end position="54"/>
    </location>
</feature>
<proteinExistence type="predicted"/>
<dbReference type="STRING" id="937777.Deipe_1177"/>
<dbReference type="EMBL" id="CP003382">
    <property type="protein sequence ID" value="AFZ66733.1"/>
    <property type="molecule type" value="Genomic_DNA"/>
</dbReference>
<keyword evidence="4" id="KW-0378">Hydrolase</keyword>
<dbReference type="SUPFAM" id="SSF117892">
    <property type="entry name" value="Band 7/SPFH domain"/>
    <property type="match status" value="1"/>
</dbReference>